<accession>A0ABW2A599</accession>
<gene>
    <name evidence="7" type="ORF">ACFQDL_22780</name>
</gene>
<name>A0ABW2A599_9GAMM</name>
<dbReference type="PANTHER" id="PTHR30024:SF43">
    <property type="entry name" value="BLL4572 PROTEIN"/>
    <property type="match status" value="1"/>
</dbReference>
<protein>
    <submittedName>
        <fullName evidence="7">CmpA/NrtA family ABC transporter substrate-binding protein</fullName>
    </submittedName>
</protein>
<dbReference type="PANTHER" id="PTHR30024">
    <property type="entry name" value="ALIPHATIC SULFONATES-BINDING PROTEIN-RELATED"/>
    <property type="match status" value="1"/>
</dbReference>
<evidence type="ECO:0000256" key="6">
    <source>
        <dbReference type="SAM" id="MobiDB-lite"/>
    </source>
</evidence>
<dbReference type="InterPro" id="IPR044527">
    <property type="entry name" value="NrtA/CpmA_ABC-bd_dom"/>
</dbReference>
<dbReference type="EMBL" id="JBHSWE010000001">
    <property type="protein sequence ID" value="MFC6672580.1"/>
    <property type="molecule type" value="Genomic_DNA"/>
</dbReference>
<keyword evidence="4" id="KW-0997">Cell inner membrane</keyword>
<keyword evidence="5" id="KW-0472">Membrane</keyword>
<comment type="caution">
    <text evidence="7">The sequence shown here is derived from an EMBL/GenBank/DDBJ whole genome shotgun (WGS) entry which is preliminary data.</text>
</comment>
<organism evidence="7 8">
    <name type="scientific">Marinobacterium aestuariivivens</name>
    <dbReference type="NCBI Taxonomy" id="1698799"/>
    <lineage>
        <taxon>Bacteria</taxon>
        <taxon>Pseudomonadati</taxon>
        <taxon>Pseudomonadota</taxon>
        <taxon>Gammaproteobacteria</taxon>
        <taxon>Oceanospirillales</taxon>
        <taxon>Oceanospirillaceae</taxon>
        <taxon>Marinobacterium</taxon>
    </lineage>
</organism>
<keyword evidence="2" id="KW-0813">Transport</keyword>
<dbReference type="Pfam" id="PF13379">
    <property type="entry name" value="NMT1_2"/>
    <property type="match status" value="1"/>
</dbReference>
<dbReference type="CDD" id="cd13553">
    <property type="entry name" value="PBP2_NrtA_CpmA_like"/>
    <property type="match status" value="1"/>
</dbReference>
<comment type="subcellular location">
    <subcellularLocation>
        <location evidence="1">Endomembrane system</location>
    </subcellularLocation>
</comment>
<reference evidence="8" key="1">
    <citation type="journal article" date="2019" name="Int. J. Syst. Evol. Microbiol.">
        <title>The Global Catalogue of Microorganisms (GCM) 10K type strain sequencing project: providing services to taxonomists for standard genome sequencing and annotation.</title>
        <authorList>
            <consortium name="The Broad Institute Genomics Platform"/>
            <consortium name="The Broad Institute Genome Sequencing Center for Infectious Disease"/>
            <person name="Wu L."/>
            <person name="Ma J."/>
        </authorList>
    </citation>
    <scope>NUCLEOTIDE SEQUENCE [LARGE SCALE GENOMIC DNA]</scope>
    <source>
        <strain evidence="8">NBRC 111756</strain>
    </source>
</reference>
<evidence type="ECO:0000256" key="5">
    <source>
        <dbReference type="ARBA" id="ARBA00023136"/>
    </source>
</evidence>
<keyword evidence="8" id="KW-1185">Reference proteome</keyword>
<keyword evidence="3" id="KW-1003">Cell membrane</keyword>
<dbReference type="Gene3D" id="3.40.190.10">
    <property type="entry name" value="Periplasmic binding protein-like II"/>
    <property type="match status" value="2"/>
</dbReference>
<proteinExistence type="predicted"/>
<evidence type="ECO:0000256" key="2">
    <source>
        <dbReference type="ARBA" id="ARBA00022448"/>
    </source>
</evidence>
<dbReference type="Proteomes" id="UP001596422">
    <property type="component" value="Unassembled WGS sequence"/>
</dbReference>
<feature type="region of interest" description="Disordered" evidence="6">
    <location>
        <begin position="352"/>
        <end position="388"/>
    </location>
</feature>
<evidence type="ECO:0000313" key="7">
    <source>
        <dbReference type="EMBL" id="MFC6672580.1"/>
    </source>
</evidence>
<dbReference type="RefSeq" id="WP_379911016.1">
    <property type="nucleotide sequence ID" value="NZ_JBHSWE010000001.1"/>
</dbReference>
<evidence type="ECO:0000313" key="8">
    <source>
        <dbReference type="Proteomes" id="UP001596422"/>
    </source>
</evidence>
<sequence length="388" mass="42419">MTDLTLPGQLPAPEKRDLTLGFVPLVDACPLIVAQERGFFADCGLHVQLSREASWASIRDKLELGLLDAAQIPAGIPLAAAFGLGYGQRPLVCSMGLGLNGNAITVSAPLYEALQSAPSFAAEPAAAGQALRDYLQQNPDRQLTLATVYTHSMHSFLLQYWLDACRIDRARIRLVVVPPPQMVDALRRGLIDGFCAGEPWNSVARQQGVGEVLVSGYQIWRNAPDKVLGSTADWAAEHPASLQLVIMALLRACAWLDDPDNAEAKLGLLRRPEYLGEGLTAPDPDIGRHRFFGAAANFPWLSHARWLLEQIQRDQPHRHPAEIDALARQTYRSDIFRQAAAALNLNLPLTESKPEGAHEQDWTVDGSLGPLALPGDRLFDRPPAEEPH</sequence>
<evidence type="ECO:0000256" key="3">
    <source>
        <dbReference type="ARBA" id="ARBA00022475"/>
    </source>
</evidence>
<feature type="compositionally biased region" description="Basic and acidic residues" evidence="6">
    <location>
        <begin position="352"/>
        <end position="361"/>
    </location>
</feature>
<dbReference type="SUPFAM" id="SSF53850">
    <property type="entry name" value="Periplasmic binding protein-like II"/>
    <property type="match status" value="1"/>
</dbReference>
<evidence type="ECO:0000256" key="1">
    <source>
        <dbReference type="ARBA" id="ARBA00004308"/>
    </source>
</evidence>
<evidence type="ECO:0000256" key="4">
    <source>
        <dbReference type="ARBA" id="ARBA00022519"/>
    </source>
</evidence>
<feature type="compositionally biased region" description="Basic and acidic residues" evidence="6">
    <location>
        <begin position="377"/>
        <end position="388"/>
    </location>
</feature>